<dbReference type="PANTHER" id="PTHR13691:SF5">
    <property type="entry name" value="LARGE RIBOSOMAL SUBUNIT PROTEIN UL2M"/>
    <property type="match status" value="1"/>
</dbReference>
<evidence type="ECO:0000256" key="2">
    <source>
        <dbReference type="ARBA" id="ARBA00005636"/>
    </source>
</evidence>
<dbReference type="STRING" id="59895.A0A103YLD2"/>
<keyword evidence="4" id="KW-1278">Translocase</keyword>
<evidence type="ECO:0000313" key="12">
    <source>
        <dbReference type="Proteomes" id="UP000243975"/>
    </source>
</evidence>
<comment type="subcellular location">
    <subcellularLocation>
        <location evidence="1">Plastid</location>
        <location evidence="1">Chloroplast thylakoid membrane</location>
    </subcellularLocation>
</comment>
<keyword evidence="6" id="KW-0520">NAD</keyword>
<dbReference type="GO" id="GO:0032543">
    <property type="term" value="P:mitochondrial translation"/>
    <property type="evidence" value="ECO:0007669"/>
    <property type="project" value="TreeGrafter"/>
</dbReference>
<dbReference type="EMBL" id="LEKV01000885">
    <property type="protein sequence ID" value="KVI11155.1"/>
    <property type="molecule type" value="Genomic_DNA"/>
</dbReference>
<evidence type="ECO:0000256" key="7">
    <source>
        <dbReference type="ARBA" id="ARBA00023274"/>
    </source>
</evidence>
<evidence type="ECO:0000256" key="9">
    <source>
        <dbReference type="ARBA" id="ARBA00048026"/>
    </source>
</evidence>
<keyword evidence="3" id="KW-0934">Plastid</keyword>
<keyword evidence="12" id="KW-1185">Reference proteome</keyword>
<keyword evidence="5" id="KW-0689">Ribosomal protein</keyword>
<proteinExistence type="inferred from homology"/>
<comment type="caution">
    <text evidence="11">The sequence shown here is derived from an EMBL/GenBank/DDBJ whole genome shotgun (WGS) entry which is preliminary data.</text>
</comment>
<evidence type="ECO:0000259" key="10">
    <source>
        <dbReference type="SMART" id="SM01382"/>
    </source>
</evidence>
<dbReference type="GO" id="GO:0005762">
    <property type="term" value="C:mitochondrial large ribosomal subunit"/>
    <property type="evidence" value="ECO:0007669"/>
    <property type="project" value="TreeGrafter"/>
</dbReference>
<evidence type="ECO:0000256" key="5">
    <source>
        <dbReference type="ARBA" id="ARBA00022980"/>
    </source>
</evidence>
<evidence type="ECO:0000256" key="4">
    <source>
        <dbReference type="ARBA" id="ARBA00022967"/>
    </source>
</evidence>
<dbReference type="InterPro" id="IPR002171">
    <property type="entry name" value="Ribosomal_uL2"/>
</dbReference>
<dbReference type="GO" id="GO:0003735">
    <property type="term" value="F:structural constituent of ribosome"/>
    <property type="evidence" value="ECO:0007669"/>
    <property type="project" value="InterPro"/>
</dbReference>
<evidence type="ECO:0000256" key="3">
    <source>
        <dbReference type="ARBA" id="ARBA00022640"/>
    </source>
</evidence>
<dbReference type="Proteomes" id="UP000243975">
    <property type="component" value="Unassembled WGS sequence"/>
</dbReference>
<reference evidence="11 12" key="1">
    <citation type="journal article" date="2016" name="Sci. Rep.">
        <title>The genome sequence of the outbreeding globe artichoke constructed de novo incorporating a phase-aware low-pass sequencing strategy of F1 progeny.</title>
        <authorList>
            <person name="Scaglione D."/>
            <person name="Reyes-Chin-Wo S."/>
            <person name="Acquadro A."/>
            <person name="Froenicke L."/>
            <person name="Portis E."/>
            <person name="Beitel C."/>
            <person name="Tirone M."/>
            <person name="Mauro R."/>
            <person name="Lo Monaco A."/>
            <person name="Mauromicale G."/>
            <person name="Faccioli P."/>
            <person name="Cattivelli L."/>
            <person name="Rieseberg L."/>
            <person name="Michelmore R."/>
            <person name="Lanteri S."/>
        </authorList>
    </citation>
    <scope>NUCLEOTIDE SEQUENCE [LARGE SCALE GENOMIC DNA]</scope>
    <source>
        <strain evidence="11">2C</strain>
    </source>
</reference>
<dbReference type="InterPro" id="IPR008991">
    <property type="entry name" value="Translation_prot_SH3-like_sf"/>
</dbReference>
<name>A0A103YLD2_CYNCS</name>
<dbReference type="Pfam" id="PF00361">
    <property type="entry name" value="Proton_antipo_M"/>
    <property type="match status" value="1"/>
</dbReference>
<comment type="catalytic activity">
    <reaction evidence="8">
        <text>a plastoquinone + NADPH + (n+1) H(+)(in) = a plastoquinol + NADP(+) + n H(+)(out)</text>
        <dbReference type="Rhea" id="RHEA:42612"/>
        <dbReference type="Rhea" id="RHEA-COMP:9561"/>
        <dbReference type="Rhea" id="RHEA-COMP:9562"/>
        <dbReference type="ChEBI" id="CHEBI:15378"/>
        <dbReference type="ChEBI" id="CHEBI:17757"/>
        <dbReference type="ChEBI" id="CHEBI:57783"/>
        <dbReference type="ChEBI" id="CHEBI:58349"/>
        <dbReference type="ChEBI" id="CHEBI:62192"/>
    </reaction>
</comment>
<dbReference type="Gramene" id="KVI11155">
    <property type="protein sequence ID" value="KVI11155"/>
    <property type="gene ID" value="Ccrd_010442"/>
</dbReference>
<dbReference type="GO" id="GO:0003723">
    <property type="term" value="F:RNA binding"/>
    <property type="evidence" value="ECO:0007669"/>
    <property type="project" value="TreeGrafter"/>
</dbReference>
<organism evidence="11 12">
    <name type="scientific">Cynara cardunculus var. scolymus</name>
    <name type="common">Globe artichoke</name>
    <name type="synonym">Cynara scolymus</name>
    <dbReference type="NCBI Taxonomy" id="59895"/>
    <lineage>
        <taxon>Eukaryota</taxon>
        <taxon>Viridiplantae</taxon>
        <taxon>Streptophyta</taxon>
        <taxon>Embryophyta</taxon>
        <taxon>Tracheophyta</taxon>
        <taxon>Spermatophyta</taxon>
        <taxon>Magnoliopsida</taxon>
        <taxon>eudicotyledons</taxon>
        <taxon>Gunneridae</taxon>
        <taxon>Pentapetalae</taxon>
        <taxon>asterids</taxon>
        <taxon>campanulids</taxon>
        <taxon>Asterales</taxon>
        <taxon>Asteraceae</taxon>
        <taxon>Carduoideae</taxon>
        <taxon>Cardueae</taxon>
        <taxon>Carduinae</taxon>
        <taxon>Cynara</taxon>
    </lineage>
</organism>
<accession>A0A103YLD2</accession>
<sequence length="207" mass="22937">MGKKYHSSNISKGDANGSASSPIIDGRTLSPIFSKKMNNLYILEEDYDEEEEEEFDNNRWNLVTDAKSCYGLLFAPFATKVPMVPVHMWLPEAHAGPYITQKSYLEKGGQLARATSVVVKLIAKEGKSATLQLTSRKVRLISKNCSATVGQVENVGVNQKSLGRVGSKHWLELNLKAIFQPRRFRDAANNQRMASAFPCVDPISMGT</sequence>
<evidence type="ECO:0000313" key="11">
    <source>
        <dbReference type="EMBL" id="KVI11155.1"/>
    </source>
</evidence>
<feature type="domain" description="Large ribosomal subunit protein uL2 C-terminal" evidence="10">
    <location>
        <begin position="93"/>
        <end position="188"/>
    </location>
</feature>
<dbReference type="InterPro" id="IPR014722">
    <property type="entry name" value="Rib_uL2_dom2"/>
</dbReference>
<dbReference type="GO" id="GO:0009535">
    <property type="term" value="C:chloroplast thylakoid membrane"/>
    <property type="evidence" value="ECO:0007669"/>
    <property type="project" value="UniProtKB-SubCell"/>
</dbReference>
<dbReference type="Gene3D" id="2.30.30.30">
    <property type="match status" value="1"/>
</dbReference>
<dbReference type="Pfam" id="PF03947">
    <property type="entry name" value="Ribosomal_L2_C"/>
    <property type="match status" value="1"/>
</dbReference>
<dbReference type="SUPFAM" id="SSF50104">
    <property type="entry name" value="Translation proteins SH3-like domain"/>
    <property type="match status" value="1"/>
</dbReference>
<comment type="similarity">
    <text evidence="2">Belongs to the universal ribosomal protein uL2 family.</text>
</comment>
<keyword evidence="7" id="KW-0687">Ribonucleoprotein</keyword>
<evidence type="ECO:0000256" key="8">
    <source>
        <dbReference type="ARBA" id="ARBA00047726"/>
    </source>
</evidence>
<evidence type="ECO:0000256" key="6">
    <source>
        <dbReference type="ARBA" id="ARBA00023027"/>
    </source>
</evidence>
<dbReference type="AlphaFoldDB" id="A0A103YLD2"/>
<evidence type="ECO:0000256" key="1">
    <source>
        <dbReference type="ARBA" id="ARBA00004334"/>
    </source>
</evidence>
<dbReference type="SMART" id="SM01382">
    <property type="entry name" value="Ribosomal_L2_C"/>
    <property type="match status" value="1"/>
</dbReference>
<dbReference type="InterPro" id="IPR001750">
    <property type="entry name" value="ND/Mrp_TM"/>
</dbReference>
<comment type="catalytic activity">
    <reaction evidence="9">
        <text>a plastoquinone + NADH + (n+1) H(+)(in) = a plastoquinol + NAD(+) + n H(+)(out)</text>
        <dbReference type="Rhea" id="RHEA:42608"/>
        <dbReference type="Rhea" id="RHEA-COMP:9561"/>
        <dbReference type="Rhea" id="RHEA-COMP:9562"/>
        <dbReference type="ChEBI" id="CHEBI:15378"/>
        <dbReference type="ChEBI" id="CHEBI:17757"/>
        <dbReference type="ChEBI" id="CHEBI:57540"/>
        <dbReference type="ChEBI" id="CHEBI:57945"/>
        <dbReference type="ChEBI" id="CHEBI:62192"/>
    </reaction>
</comment>
<dbReference type="InterPro" id="IPR022669">
    <property type="entry name" value="Ribosomal_uL2_C"/>
</dbReference>
<protein>
    <submittedName>
        <fullName evidence="11">NADH:ubiquinone/plastoquinone oxidoreductase</fullName>
    </submittedName>
</protein>
<gene>
    <name evidence="11" type="ORF">Ccrd_010442</name>
</gene>
<dbReference type="PANTHER" id="PTHR13691">
    <property type="entry name" value="RIBOSOMAL PROTEIN L2"/>
    <property type="match status" value="1"/>
</dbReference>